<dbReference type="EMBL" id="CP046509">
    <property type="protein sequence ID" value="QGU87314.1"/>
    <property type="molecule type" value="Genomic_DNA"/>
</dbReference>
<evidence type="ECO:0000313" key="3">
    <source>
        <dbReference type="EMBL" id="QGU87314.1"/>
    </source>
</evidence>
<accession>A0A6L6GL09</accession>
<dbReference type="PROSITE" id="PS50921">
    <property type="entry name" value="ANTAR"/>
    <property type="match status" value="1"/>
</dbReference>
<feature type="domain" description="ANTAR" evidence="1">
    <location>
        <begin position="356"/>
        <end position="417"/>
    </location>
</feature>
<dbReference type="AlphaFoldDB" id="A0A6I6EC29"/>
<dbReference type="InterPro" id="IPR013587">
    <property type="entry name" value="Nitrate/nitrite_sensing"/>
</dbReference>
<dbReference type="GO" id="GO:0003723">
    <property type="term" value="F:RNA binding"/>
    <property type="evidence" value="ECO:0007669"/>
    <property type="project" value="InterPro"/>
</dbReference>
<dbReference type="Gene3D" id="1.10.10.10">
    <property type="entry name" value="Winged helix-like DNA-binding domain superfamily/Winged helix DNA-binding domain"/>
    <property type="match status" value="1"/>
</dbReference>
<organism evidence="3 4">
    <name type="scientific">Erwinia sorbitola</name>
    <dbReference type="NCBI Taxonomy" id="2681984"/>
    <lineage>
        <taxon>Bacteria</taxon>
        <taxon>Pseudomonadati</taxon>
        <taxon>Pseudomonadota</taxon>
        <taxon>Gammaproteobacteria</taxon>
        <taxon>Enterobacterales</taxon>
        <taxon>Erwiniaceae</taxon>
        <taxon>Erwinia</taxon>
    </lineage>
</organism>
<reference evidence="2 5" key="1">
    <citation type="submission" date="2019-11" db="EMBL/GenBank/DDBJ databases">
        <title>Erwinia sp. nov., isolated from feces of birds in Tibet plateau of China.</title>
        <authorList>
            <person name="Ge Y."/>
        </authorList>
    </citation>
    <scope>NUCLEOTIDE SEQUENCE [LARGE SCALE GENOMIC DNA]</scope>
    <source>
        <strain evidence="2 5">J316</strain>
    </source>
</reference>
<proteinExistence type="predicted"/>
<dbReference type="Pfam" id="PF08376">
    <property type="entry name" value="NIT"/>
    <property type="match status" value="1"/>
</dbReference>
<dbReference type="InterPro" id="IPR036388">
    <property type="entry name" value="WH-like_DNA-bd_sf"/>
</dbReference>
<dbReference type="KEGG" id="erwi:GN242_08860"/>
<reference evidence="3 4" key="2">
    <citation type="submission" date="2019-12" db="EMBL/GenBank/DDBJ databases">
        <title>Erwinia sp. nov., isolated from droppings of birds in the Qinghai-Tiebt plateau of China.</title>
        <authorList>
            <person name="Ge Y."/>
        </authorList>
    </citation>
    <scope>NUCLEOTIDE SEQUENCE [LARGE SCALE GENOMIC DNA]</scope>
    <source>
        <strain evidence="3 4">J780</strain>
    </source>
</reference>
<dbReference type="Proteomes" id="UP000480164">
    <property type="component" value="Unassembled WGS sequence"/>
</dbReference>
<evidence type="ECO:0000313" key="4">
    <source>
        <dbReference type="Proteomes" id="UP000424752"/>
    </source>
</evidence>
<dbReference type="SMART" id="SM01012">
    <property type="entry name" value="ANTAR"/>
    <property type="match status" value="1"/>
</dbReference>
<evidence type="ECO:0000313" key="5">
    <source>
        <dbReference type="Proteomes" id="UP000480164"/>
    </source>
</evidence>
<gene>
    <name evidence="2" type="ORF">GK011_04215</name>
    <name evidence="3" type="ORF">GN242_08860</name>
</gene>
<dbReference type="Pfam" id="PF03861">
    <property type="entry name" value="ANTAR"/>
    <property type="match status" value="1"/>
</dbReference>
<dbReference type="EMBL" id="WLZX01000001">
    <property type="protein sequence ID" value="MTD26149.1"/>
    <property type="molecule type" value="Genomic_DNA"/>
</dbReference>
<dbReference type="Proteomes" id="UP000424752">
    <property type="component" value="Chromosome"/>
</dbReference>
<dbReference type="SUPFAM" id="SSF52172">
    <property type="entry name" value="CheY-like"/>
    <property type="match status" value="1"/>
</dbReference>
<dbReference type="InterPro" id="IPR011006">
    <property type="entry name" value="CheY-like_superfamily"/>
</dbReference>
<name>A0A6I6EC29_9GAMM</name>
<protein>
    <submittedName>
        <fullName evidence="3">ANTAR domain-containing protein</fullName>
    </submittedName>
</protein>
<evidence type="ECO:0000259" key="1">
    <source>
        <dbReference type="PROSITE" id="PS50921"/>
    </source>
</evidence>
<accession>A0A6I6EC29</accession>
<keyword evidence="5" id="KW-1185">Reference proteome</keyword>
<dbReference type="RefSeq" id="WP_154751427.1">
    <property type="nucleotide sequence ID" value="NZ_CP046509.1"/>
</dbReference>
<dbReference type="InterPro" id="IPR005561">
    <property type="entry name" value="ANTAR"/>
</dbReference>
<sequence>MSTQYPSALAFLRASRQQEIAALRHLLNSGRLTTEVSHLIHELQRERGASNIWICSAGEEFSDELSRCGRQVARSQERVMALLPSLPEVANDWPASSRLFSAIAIAMQALNEQEVLRQQVRALQLTHTQAMTGFNHIIRQLMHLVFEMVDTASDPGVSRALIAMYSFMQGKELAGQERAVGSAGFAAGHFPPELRQQMLSLIDAQERCFSNFTQFADDETLQCWQSVAQSESDVERLRRIACTLTRPDEQGAAMALRWYQSLSRRIDGLKTVEDRLAHALMQRCRQSISEAEGRGDIGPAEMQQQMKQRAEEPSWSVFFTSYDGQQPHAEPLQADGLAPQLGRSLLTLVQQQSRRLQDQDDELAAMRASIEDRKQIDRAKVLLMRHQGYSEDQAWQTLRKMAMDQNKRMVDIASALLAVASAFTTPAQ</sequence>
<evidence type="ECO:0000313" key="2">
    <source>
        <dbReference type="EMBL" id="MTD26149.1"/>
    </source>
</evidence>